<keyword evidence="4 6" id="KW-0862">Zinc</keyword>
<keyword evidence="2" id="KW-0479">Metal-binding</keyword>
<dbReference type="InterPro" id="IPR001915">
    <property type="entry name" value="Peptidase_M48"/>
</dbReference>
<dbReference type="InterPro" id="IPR051156">
    <property type="entry name" value="Mito/Outer_Membr_Metalloprot"/>
</dbReference>
<evidence type="ECO:0000256" key="6">
    <source>
        <dbReference type="RuleBase" id="RU003983"/>
    </source>
</evidence>
<dbReference type="EMBL" id="JBHLXJ010000013">
    <property type="protein sequence ID" value="MFC0350586.1"/>
    <property type="molecule type" value="Genomic_DNA"/>
</dbReference>
<keyword evidence="7" id="KW-0732">Signal</keyword>
<evidence type="ECO:0000256" key="3">
    <source>
        <dbReference type="ARBA" id="ARBA00022801"/>
    </source>
</evidence>
<dbReference type="Pfam" id="PF01435">
    <property type="entry name" value="Peptidase_M48"/>
    <property type="match status" value="1"/>
</dbReference>
<keyword evidence="3 6" id="KW-0378">Hydrolase</keyword>
<keyword evidence="1 6" id="KW-0645">Protease</keyword>
<dbReference type="Gene3D" id="3.30.2010.10">
    <property type="entry name" value="Metalloproteases ('zincins'), catalytic domain"/>
    <property type="match status" value="1"/>
</dbReference>
<dbReference type="RefSeq" id="WP_390213008.1">
    <property type="nucleotide sequence ID" value="NZ_JBHLXJ010000013.1"/>
</dbReference>
<evidence type="ECO:0000313" key="9">
    <source>
        <dbReference type="EMBL" id="MFC0350586.1"/>
    </source>
</evidence>
<feature type="signal peptide" evidence="7">
    <location>
        <begin position="1"/>
        <end position="22"/>
    </location>
</feature>
<keyword evidence="5 6" id="KW-0482">Metalloprotease</keyword>
<dbReference type="Proteomes" id="UP001589844">
    <property type="component" value="Unassembled WGS sequence"/>
</dbReference>
<feature type="chain" id="PRO_5045651738" evidence="7">
    <location>
        <begin position="23"/>
        <end position="289"/>
    </location>
</feature>
<name>A0ABV6IFI5_9BURK</name>
<evidence type="ECO:0000256" key="2">
    <source>
        <dbReference type="ARBA" id="ARBA00022723"/>
    </source>
</evidence>
<accession>A0ABV6IFI5</accession>
<dbReference type="PANTHER" id="PTHR22726:SF1">
    <property type="entry name" value="METALLOENDOPEPTIDASE OMA1, MITOCHONDRIAL"/>
    <property type="match status" value="1"/>
</dbReference>
<comment type="similarity">
    <text evidence="6">Belongs to the peptidase M48 family.</text>
</comment>
<dbReference type="PANTHER" id="PTHR22726">
    <property type="entry name" value="METALLOENDOPEPTIDASE OMA1"/>
    <property type="match status" value="1"/>
</dbReference>
<evidence type="ECO:0000256" key="4">
    <source>
        <dbReference type="ARBA" id="ARBA00022833"/>
    </source>
</evidence>
<gene>
    <name evidence="9" type="ORF">ACFFJH_12255</name>
</gene>
<comment type="cofactor">
    <cofactor evidence="6">
        <name>Zn(2+)</name>
        <dbReference type="ChEBI" id="CHEBI:29105"/>
    </cofactor>
    <text evidence="6">Binds 1 zinc ion per subunit.</text>
</comment>
<sequence>MFKHFLAASTVGLCLTLIPAMATPSPQFNLTKIFKTVTDGAKAAKDISESDEIVLGQEVAANLLSLAPLLDNQEVQSYVNKVGRWVSLHSERPDLPWTFVVLDLSDATAFAAPGGYIVITKGLLLKLNNEAELAGVLGHEASHVVRKHHLSAIKKANTTAFLKTLGDTALDASGKDNRRNRAFLEIASLGAALYGVGLDKDSEFEADRMGVVLATRSGYDSFGLPAVLQTLQGSKGSEVNSLLSTHPPTSDRLNQLDRVMGSNFDRFDALPAVEDRFLKIKELLTAKKK</sequence>
<evidence type="ECO:0000313" key="10">
    <source>
        <dbReference type="Proteomes" id="UP001589844"/>
    </source>
</evidence>
<comment type="caution">
    <text evidence="9">The sequence shown here is derived from an EMBL/GenBank/DDBJ whole genome shotgun (WGS) entry which is preliminary data.</text>
</comment>
<evidence type="ECO:0000256" key="7">
    <source>
        <dbReference type="SAM" id="SignalP"/>
    </source>
</evidence>
<evidence type="ECO:0000259" key="8">
    <source>
        <dbReference type="Pfam" id="PF01435"/>
    </source>
</evidence>
<evidence type="ECO:0000256" key="1">
    <source>
        <dbReference type="ARBA" id="ARBA00022670"/>
    </source>
</evidence>
<dbReference type="EC" id="3.4.24.-" evidence="9"/>
<reference evidence="9 10" key="1">
    <citation type="submission" date="2024-09" db="EMBL/GenBank/DDBJ databases">
        <authorList>
            <person name="Sun Q."/>
            <person name="Mori K."/>
        </authorList>
    </citation>
    <scope>NUCLEOTIDE SEQUENCE [LARGE SCALE GENOMIC DNA]</scope>
    <source>
        <strain evidence="9 10">CCM 8677</strain>
    </source>
</reference>
<evidence type="ECO:0000256" key="5">
    <source>
        <dbReference type="ARBA" id="ARBA00023049"/>
    </source>
</evidence>
<proteinExistence type="inferred from homology"/>
<organism evidence="9 10">
    <name type="scientific">Undibacterium danionis</name>
    <dbReference type="NCBI Taxonomy" id="1812100"/>
    <lineage>
        <taxon>Bacteria</taxon>
        <taxon>Pseudomonadati</taxon>
        <taxon>Pseudomonadota</taxon>
        <taxon>Betaproteobacteria</taxon>
        <taxon>Burkholderiales</taxon>
        <taxon>Oxalobacteraceae</taxon>
        <taxon>Undibacterium</taxon>
    </lineage>
</organism>
<feature type="domain" description="Peptidase M48" evidence="8">
    <location>
        <begin position="74"/>
        <end position="258"/>
    </location>
</feature>
<dbReference type="GO" id="GO:0008237">
    <property type="term" value="F:metallopeptidase activity"/>
    <property type="evidence" value="ECO:0007669"/>
    <property type="project" value="UniProtKB-KW"/>
</dbReference>
<keyword evidence="10" id="KW-1185">Reference proteome</keyword>
<protein>
    <submittedName>
        <fullName evidence="9">M48 family metalloprotease</fullName>
        <ecNumber evidence="9">3.4.24.-</ecNumber>
    </submittedName>
</protein>